<gene>
    <name evidence="1" type="ORF">DFQ01_14412</name>
</gene>
<reference evidence="1 2" key="1">
    <citation type="submission" date="2018-05" db="EMBL/GenBank/DDBJ databases">
        <title>Genomic Encyclopedia of Type Strains, Phase III (KMG-III): the genomes of soil and plant-associated and newly described type strains.</title>
        <authorList>
            <person name="Whitman W."/>
        </authorList>
    </citation>
    <scope>NUCLEOTIDE SEQUENCE [LARGE SCALE GENOMIC DNA]</scope>
    <source>
        <strain evidence="1 2">CECT 5696</strain>
    </source>
</reference>
<protein>
    <recommendedName>
        <fullName evidence="3">YhzD-like protein</fullName>
    </recommendedName>
</protein>
<accession>A0A2V2YDW9</accession>
<name>A0A2V2YDW9_9BACL</name>
<proteinExistence type="predicted"/>
<keyword evidence="2" id="KW-1185">Reference proteome</keyword>
<evidence type="ECO:0008006" key="3">
    <source>
        <dbReference type="Google" id="ProtNLM"/>
    </source>
</evidence>
<dbReference type="AlphaFoldDB" id="A0A2V2YDW9"/>
<evidence type="ECO:0000313" key="2">
    <source>
        <dbReference type="Proteomes" id="UP000246635"/>
    </source>
</evidence>
<evidence type="ECO:0000313" key="1">
    <source>
        <dbReference type="EMBL" id="PWV90236.1"/>
    </source>
</evidence>
<dbReference type="EMBL" id="QGTQ01000044">
    <property type="protein sequence ID" value="PWV90236.1"/>
    <property type="molecule type" value="Genomic_DNA"/>
</dbReference>
<dbReference type="RefSeq" id="WP_174812454.1">
    <property type="nucleotide sequence ID" value="NZ_CP054610.1"/>
</dbReference>
<organism evidence="1 2">
    <name type="scientific">Paenibacillus cellulosilyticus</name>
    <dbReference type="NCBI Taxonomy" id="375489"/>
    <lineage>
        <taxon>Bacteria</taxon>
        <taxon>Bacillati</taxon>
        <taxon>Bacillota</taxon>
        <taxon>Bacilli</taxon>
        <taxon>Bacillales</taxon>
        <taxon>Paenibacillaceae</taxon>
        <taxon>Paenibacillus</taxon>
    </lineage>
</organism>
<comment type="caution">
    <text evidence="1">The sequence shown here is derived from an EMBL/GenBank/DDBJ whole genome shotgun (WGS) entry which is preliminary data.</text>
</comment>
<dbReference type="Proteomes" id="UP000246635">
    <property type="component" value="Unassembled WGS sequence"/>
</dbReference>
<sequence>MKILVYENGSKSKLIAVLVEENGSERELVRTEKGRDDLLNLIDDMNMSHLTVRFI</sequence>